<keyword evidence="4" id="KW-0812">Transmembrane</keyword>
<keyword evidence="4" id="KW-0472">Membrane</keyword>
<evidence type="ECO:0000256" key="2">
    <source>
        <dbReference type="ARBA" id="ARBA00023054"/>
    </source>
</evidence>
<evidence type="ECO:0000256" key="3">
    <source>
        <dbReference type="SAM" id="Coils"/>
    </source>
</evidence>
<gene>
    <name evidence="7" type="ORF">SDRG_00488</name>
</gene>
<feature type="transmembrane region" description="Helical" evidence="4">
    <location>
        <begin position="146"/>
        <end position="166"/>
    </location>
</feature>
<evidence type="ECO:0000313" key="8">
    <source>
        <dbReference type="Proteomes" id="UP000030762"/>
    </source>
</evidence>
<dbReference type="RefSeq" id="XP_008604188.1">
    <property type="nucleotide sequence ID" value="XM_008605966.1"/>
</dbReference>
<evidence type="ECO:0000256" key="4">
    <source>
        <dbReference type="SAM" id="Phobius"/>
    </source>
</evidence>
<proteinExistence type="inferred from homology"/>
<keyword evidence="8" id="KW-1185">Reference proteome</keyword>
<evidence type="ECO:0000313" key="7">
    <source>
        <dbReference type="EMBL" id="EQC42765.1"/>
    </source>
</evidence>
<accession>T0R8G7</accession>
<dbReference type="OrthoDB" id="16092at2759"/>
<dbReference type="EMBL" id="JH767132">
    <property type="protein sequence ID" value="EQC42765.1"/>
    <property type="molecule type" value="Genomic_DNA"/>
</dbReference>
<dbReference type="Proteomes" id="UP000030762">
    <property type="component" value="Unassembled WGS sequence"/>
</dbReference>
<dbReference type="InParanoid" id="T0R8G7"/>
<keyword evidence="2 3" id="KW-0175">Coiled coil</keyword>
<dbReference type="GeneID" id="19941215"/>
<dbReference type="AlphaFoldDB" id="T0R8G7"/>
<comment type="similarity">
    <text evidence="1">Belongs to the CCDC93 family.</text>
</comment>
<name>T0R8G7_SAPDV</name>
<dbReference type="PANTHER" id="PTHR16441:SF0">
    <property type="entry name" value="COILED-COIL DOMAIN-CONTAINING PROTEIN 93"/>
    <property type="match status" value="1"/>
</dbReference>
<dbReference type="PANTHER" id="PTHR16441">
    <property type="entry name" value="FIDIPIDINE"/>
    <property type="match status" value="1"/>
</dbReference>
<reference evidence="7 8" key="1">
    <citation type="submission" date="2012-04" db="EMBL/GenBank/DDBJ databases">
        <title>The Genome Sequence of Saprolegnia declina VS20.</title>
        <authorList>
            <consortium name="The Broad Institute Genome Sequencing Platform"/>
            <person name="Russ C."/>
            <person name="Nusbaum C."/>
            <person name="Tyler B."/>
            <person name="van West P."/>
            <person name="Dieguez-Uribeondo J."/>
            <person name="de Bruijn I."/>
            <person name="Tripathy S."/>
            <person name="Jiang R."/>
            <person name="Young S.K."/>
            <person name="Zeng Q."/>
            <person name="Gargeya S."/>
            <person name="Fitzgerald M."/>
            <person name="Haas B."/>
            <person name="Abouelleil A."/>
            <person name="Alvarado L."/>
            <person name="Arachchi H.M."/>
            <person name="Berlin A."/>
            <person name="Chapman S.B."/>
            <person name="Goldberg J."/>
            <person name="Griggs A."/>
            <person name="Gujja S."/>
            <person name="Hansen M."/>
            <person name="Howarth C."/>
            <person name="Imamovic A."/>
            <person name="Larimer J."/>
            <person name="McCowen C."/>
            <person name="Montmayeur A."/>
            <person name="Murphy C."/>
            <person name="Neiman D."/>
            <person name="Pearson M."/>
            <person name="Priest M."/>
            <person name="Roberts A."/>
            <person name="Saif S."/>
            <person name="Shea T."/>
            <person name="Sisk P."/>
            <person name="Sykes S."/>
            <person name="Wortman J."/>
            <person name="Nusbaum C."/>
            <person name="Birren B."/>
        </authorList>
    </citation>
    <scope>NUCLEOTIDE SEQUENCE [LARGE SCALE GENOMIC DNA]</scope>
    <source>
        <strain evidence="7 8">VS20</strain>
    </source>
</reference>
<dbReference type="InterPro" id="IPR039116">
    <property type="entry name" value="CCDC93"/>
</dbReference>
<sequence>MASTIAIIVKATADARQQLDSTTTATSCGDGCTAVGDETTSVPCALRITAIGFSGATTDVVERLDWFTFLSDLDLAMNTYTLQLVNCASGFYVLYPFQLTIRRDVHPPVIGEFVLGYANTSHGNATQSDDTHLLPWLDSMVLPLDWVYFAIVLAVVGAASMLWVVLQRQRYVPESIKVSSASHRIAPVVDASGASPLSRPDTSSDKIKIIPLSDTTSLKTPTSARICGPDDESLLVPVFSDQGPSAEDAEKAKLAQECVAMLVAHGYPRASVAEIPIFERVVGGLVFCLQSEELTSVDCDILFRPVASVKERVRVAEAICDSFNTALQSYTQATNSKTTLNLSVHELQGANYEKLRQVVAWLVQHTQLKLNTRVASAIEAQWRTVSAPSPVVRPRAPTYAVSRRSKFHAPGKSLSEQERIQRCLLEYGEKTTARVVRIAHPSPSTDEPKGFLHDIAKQAMAAQLRRLASSSVATPLTEFDRQYQTAASEALAAEELALQEDMVREEELLRVATVAQERSWRHTGVADLEAVDAAVALYDTTSEDIRSRSCPEEAAALSLVAETQRLERKAQRLTTKFDAQATLVAQLQATHARLVDAAPVAQMACATLDETRAELKAREAAIAAAEDASNETSSDLAKLRELISLHTSLKLQEATFKAACKQELTDLQARVDALPGFETDVRRARLEAKLSVLAAKRTALKQEVGKEARAVVAALRLLDDIPCKAELLQYEKRFMELYEEVALTLEETRKYYSVYNTLEATHEYLEKEVALVESINANFEIALKSKAATDIFFSQMTAVIGNVRANVAKQQVQCDAKQLTVDTLDSKYQLLLGKQQAYLAAIRDFQRECEKNEKLLAHLHAPQ</sequence>
<dbReference type="eggNOG" id="KOG2701">
    <property type="taxonomic scope" value="Eukaryota"/>
</dbReference>
<dbReference type="STRING" id="1156394.T0R8G7"/>
<evidence type="ECO:0000256" key="1">
    <source>
        <dbReference type="ARBA" id="ARBA00007219"/>
    </source>
</evidence>
<dbReference type="Pfam" id="PF21673">
    <property type="entry name" value="CCDC93_N"/>
    <property type="match status" value="1"/>
</dbReference>
<feature type="domain" description="CCDC93 coiled-coil" evidence="5">
    <location>
        <begin position="399"/>
        <end position="857"/>
    </location>
</feature>
<dbReference type="OMA" id="YERQEAP"/>
<dbReference type="GO" id="GO:0006893">
    <property type="term" value="P:Golgi to plasma membrane transport"/>
    <property type="evidence" value="ECO:0007669"/>
    <property type="project" value="TreeGrafter"/>
</dbReference>
<keyword evidence="4" id="KW-1133">Transmembrane helix</keyword>
<feature type="coiled-coil region" evidence="3">
    <location>
        <begin position="608"/>
        <end position="642"/>
    </location>
</feature>
<feature type="domain" description="CCDC93 N-terminal" evidence="6">
    <location>
        <begin position="250"/>
        <end position="365"/>
    </location>
</feature>
<dbReference type="InterPro" id="IPR048747">
    <property type="entry name" value="CCDC93_N"/>
</dbReference>
<organism evidence="7 8">
    <name type="scientific">Saprolegnia diclina (strain VS20)</name>
    <dbReference type="NCBI Taxonomy" id="1156394"/>
    <lineage>
        <taxon>Eukaryota</taxon>
        <taxon>Sar</taxon>
        <taxon>Stramenopiles</taxon>
        <taxon>Oomycota</taxon>
        <taxon>Saprolegniomycetes</taxon>
        <taxon>Saprolegniales</taxon>
        <taxon>Saprolegniaceae</taxon>
        <taxon>Saprolegnia</taxon>
    </lineage>
</organism>
<dbReference type="InterPro" id="IPR019159">
    <property type="entry name" value="CCDC93_CC"/>
</dbReference>
<evidence type="ECO:0000259" key="6">
    <source>
        <dbReference type="Pfam" id="PF21673"/>
    </source>
</evidence>
<dbReference type="Pfam" id="PF09762">
    <property type="entry name" value="CCDC93_CC"/>
    <property type="match status" value="1"/>
</dbReference>
<protein>
    <submittedName>
        <fullName evidence="7">Uncharacterized protein</fullName>
    </submittedName>
</protein>
<dbReference type="VEuPathDB" id="FungiDB:SDRG_00488"/>
<evidence type="ECO:0000259" key="5">
    <source>
        <dbReference type="Pfam" id="PF09762"/>
    </source>
</evidence>